<dbReference type="Proteomes" id="UP000504637">
    <property type="component" value="Unplaced"/>
</dbReference>
<reference evidence="2" key="3">
    <citation type="submission" date="2025-08" db="UniProtKB">
        <authorList>
            <consortium name="RefSeq"/>
        </authorList>
    </citation>
    <scope>IDENTIFICATION</scope>
    <source>
        <strain evidence="2">CBS 342.82</strain>
    </source>
</reference>
<keyword evidence="1" id="KW-1185">Reference proteome</keyword>
<dbReference type="GeneID" id="54363711"/>
<organism evidence="2">
    <name type="scientific">Dissoconium aciculare CBS 342.82</name>
    <dbReference type="NCBI Taxonomy" id="1314786"/>
    <lineage>
        <taxon>Eukaryota</taxon>
        <taxon>Fungi</taxon>
        <taxon>Dikarya</taxon>
        <taxon>Ascomycota</taxon>
        <taxon>Pezizomycotina</taxon>
        <taxon>Dothideomycetes</taxon>
        <taxon>Dothideomycetidae</taxon>
        <taxon>Mycosphaerellales</taxon>
        <taxon>Dissoconiaceae</taxon>
        <taxon>Dissoconium</taxon>
    </lineage>
</organism>
<protein>
    <submittedName>
        <fullName evidence="2">Uncharacterized protein</fullName>
    </submittedName>
</protein>
<name>A0A6J3LSL4_9PEZI</name>
<evidence type="ECO:0000313" key="1">
    <source>
        <dbReference type="Proteomes" id="UP000504637"/>
    </source>
</evidence>
<reference evidence="2" key="2">
    <citation type="submission" date="2020-04" db="EMBL/GenBank/DDBJ databases">
        <authorList>
            <consortium name="NCBI Genome Project"/>
        </authorList>
    </citation>
    <scope>NUCLEOTIDE SEQUENCE</scope>
    <source>
        <strain evidence="2">CBS 342.82</strain>
    </source>
</reference>
<reference evidence="2" key="1">
    <citation type="submission" date="2020-01" db="EMBL/GenBank/DDBJ databases">
        <authorList>
            <consortium name="DOE Joint Genome Institute"/>
            <person name="Haridas S."/>
            <person name="Albert R."/>
            <person name="Binder M."/>
            <person name="Bloem J."/>
            <person name="Labutti K."/>
            <person name="Salamov A."/>
            <person name="Andreopoulos B."/>
            <person name="Baker S.E."/>
            <person name="Barry K."/>
            <person name="Bills G."/>
            <person name="Bluhm B.H."/>
            <person name="Cannon C."/>
            <person name="Castanera R."/>
            <person name="Culley D.E."/>
            <person name="Daum C."/>
            <person name="Ezra D."/>
            <person name="Gonzalez J.B."/>
            <person name="Henrissat B."/>
            <person name="Kuo A."/>
            <person name="Liang C."/>
            <person name="Lipzen A."/>
            <person name="Lutzoni F."/>
            <person name="Magnuson J."/>
            <person name="Mondo S."/>
            <person name="Nolan M."/>
            <person name="Ohm R."/>
            <person name="Pangilinan J."/>
            <person name="Park H.-J."/>
            <person name="Ramirez L."/>
            <person name="Alfaro M."/>
            <person name="Sun H."/>
            <person name="Tritt A."/>
            <person name="Yoshinaga Y."/>
            <person name="Zwiers L.-H."/>
            <person name="Turgeon B.G."/>
            <person name="Goodwin S.B."/>
            <person name="Spatafora J.W."/>
            <person name="Crous P.W."/>
            <person name="Grigoriev I.V."/>
        </authorList>
    </citation>
    <scope>NUCLEOTIDE SEQUENCE</scope>
    <source>
        <strain evidence="2">CBS 342.82</strain>
    </source>
</reference>
<proteinExistence type="predicted"/>
<sequence length="99" mass="11330">MTSASSRGVSGCCVTQLSTWGASWRGSYKLWVLYCKVNEVLCALFWRRSHQWREKLHIDSGKVNAKKFRTSGHSIDRGVKQCSHHLQEDSLPLIDRHSV</sequence>
<dbReference type="AlphaFoldDB" id="A0A6J3LSL4"/>
<evidence type="ECO:0000313" key="2">
    <source>
        <dbReference type="RefSeq" id="XP_033455807.1"/>
    </source>
</evidence>
<dbReference type="RefSeq" id="XP_033455807.1">
    <property type="nucleotide sequence ID" value="XM_033605911.1"/>
</dbReference>
<gene>
    <name evidence="2" type="ORF">K489DRAFT_384676</name>
</gene>
<accession>A0A6J3LSL4</accession>